<dbReference type="FunFam" id="2.60.40.10:FF:000437">
    <property type="entry name" value="Beat-IIIc, isoform A"/>
    <property type="match status" value="1"/>
</dbReference>
<dbReference type="EMBL" id="JAZDUA010000218">
    <property type="protein sequence ID" value="KAK7863807.1"/>
    <property type="molecule type" value="Genomic_DNA"/>
</dbReference>
<dbReference type="AlphaFoldDB" id="A0AAN9VML5"/>
<evidence type="ECO:0000313" key="3">
    <source>
        <dbReference type="EMBL" id="KAK7863807.1"/>
    </source>
</evidence>
<dbReference type="InterPro" id="IPR007110">
    <property type="entry name" value="Ig-like_dom"/>
</dbReference>
<feature type="signal peptide" evidence="1">
    <location>
        <begin position="1"/>
        <end position="24"/>
    </location>
</feature>
<dbReference type="InterPro" id="IPR036179">
    <property type="entry name" value="Ig-like_dom_sf"/>
</dbReference>
<dbReference type="PANTHER" id="PTHR21261">
    <property type="entry name" value="BEAT PROTEIN"/>
    <property type="match status" value="1"/>
</dbReference>
<sequence>MSRYSFGYLSSLLFHLYIYGCATALREVRLWVPEAVRSGHAVKLACDYDLEEAALYSIKWYRGDQEFYRYVPKESPPTRVFALPGIHVDISTSDAREVTLLDVQRQLTDFYKCEVSADAPLFHTEIKSAYMTVVGEYALPFDLLD</sequence>
<evidence type="ECO:0000313" key="4">
    <source>
        <dbReference type="Proteomes" id="UP001378592"/>
    </source>
</evidence>
<comment type="caution">
    <text evidence="3">The sequence shown here is derived from an EMBL/GenBank/DDBJ whole genome shotgun (WGS) entry which is preliminary data.</text>
</comment>
<accession>A0AAN9VML5</accession>
<reference evidence="3 4" key="1">
    <citation type="submission" date="2024-03" db="EMBL/GenBank/DDBJ databases">
        <title>The genome assembly and annotation of the cricket Gryllus longicercus Weissman &amp; Gray.</title>
        <authorList>
            <person name="Szrajer S."/>
            <person name="Gray D."/>
            <person name="Ylla G."/>
        </authorList>
    </citation>
    <scope>NUCLEOTIDE SEQUENCE [LARGE SCALE GENOMIC DNA]</scope>
    <source>
        <strain evidence="3">DAG 2021-001</strain>
        <tissue evidence="3">Whole body minus gut</tissue>
    </source>
</reference>
<name>A0AAN9VML5_9ORTH</name>
<feature type="chain" id="PRO_5042917905" description="Ig-like domain-containing protein" evidence="1">
    <location>
        <begin position="25"/>
        <end position="145"/>
    </location>
</feature>
<dbReference type="PANTHER" id="PTHR21261:SF17">
    <property type="entry name" value="BEAT VI"/>
    <property type="match status" value="1"/>
</dbReference>
<evidence type="ECO:0000256" key="1">
    <source>
        <dbReference type="SAM" id="SignalP"/>
    </source>
</evidence>
<keyword evidence="4" id="KW-1185">Reference proteome</keyword>
<dbReference type="PROSITE" id="PS50835">
    <property type="entry name" value="IG_LIKE"/>
    <property type="match status" value="1"/>
</dbReference>
<protein>
    <recommendedName>
        <fullName evidence="2">Ig-like domain-containing protein</fullName>
    </recommendedName>
</protein>
<dbReference type="InterPro" id="IPR013783">
    <property type="entry name" value="Ig-like_fold"/>
</dbReference>
<gene>
    <name evidence="3" type="ORF">R5R35_003299</name>
</gene>
<feature type="domain" description="Ig-like" evidence="2">
    <location>
        <begin position="36"/>
        <end position="116"/>
    </location>
</feature>
<evidence type="ECO:0000259" key="2">
    <source>
        <dbReference type="PROSITE" id="PS50835"/>
    </source>
</evidence>
<dbReference type="SUPFAM" id="SSF48726">
    <property type="entry name" value="Immunoglobulin"/>
    <property type="match status" value="1"/>
</dbReference>
<keyword evidence="1" id="KW-0732">Signal</keyword>
<dbReference type="Proteomes" id="UP001378592">
    <property type="component" value="Unassembled WGS sequence"/>
</dbReference>
<proteinExistence type="predicted"/>
<organism evidence="3 4">
    <name type="scientific">Gryllus longicercus</name>
    <dbReference type="NCBI Taxonomy" id="2509291"/>
    <lineage>
        <taxon>Eukaryota</taxon>
        <taxon>Metazoa</taxon>
        <taxon>Ecdysozoa</taxon>
        <taxon>Arthropoda</taxon>
        <taxon>Hexapoda</taxon>
        <taxon>Insecta</taxon>
        <taxon>Pterygota</taxon>
        <taxon>Neoptera</taxon>
        <taxon>Polyneoptera</taxon>
        <taxon>Orthoptera</taxon>
        <taxon>Ensifera</taxon>
        <taxon>Gryllidea</taxon>
        <taxon>Grylloidea</taxon>
        <taxon>Gryllidae</taxon>
        <taxon>Gryllinae</taxon>
        <taxon>Gryllus</taxon>
    </lineage>
</organism>
<dbReference type="Gene3D" id="2.60.40.10">
    <property type="entry name" value="Immunoglobulins"/>
    <property type="match status" value="1"/>
</dbReference>